<dbReference type="EMBL" id="JPRI01000003">
    <property type="protein sequence ID" value="KFF26417.1"/>
    <property type="molecule type" value="Genomic_DNA"/>
</dbReference>
<keyword evidence="1 2" id="KW-0732">Signal</keyword>
<evidence type="ECO:0000313" key="5">
    <source>
        <dbReference type="EMBL" id="KFF26417.1"/>
    </source>
</evidence>
<evidence type="ECO:0000256" key="1">
    <source>
        <dbReference type="ARBA" id="ARBA00022729"/>
    </source>
</evidence>
<dbReference type="InterPro" id="IPR012938">
    <property type="entry name" value="Glc/Sorbosone_DH"/>
</dbReference>
<dbReference type="InterPro" id="IPR011042">
    <property type="entry name" value="6-blade_b-propeller_TolB-like"/>
</dbReference>
<comment type="caution">
    <text evidence="5">The sequence shown here is derived from an EMBL/GenBank/DDBJ whole genome shotgun (WGS) entry which is preliminary data.</text>
</comment>
<sequence>MKFSFTYQYTKYQNIMKKLLFTLGIFSSLIANCQSINLVEFASGLTSPVEITNANDTRLFVVQQDGIIKIIQPNGTINSADFINISSKVLYGGERGLLGLAFHPQYTTNGYFFVYYNNTAGNIIVARYSVSSTNPDVADPNSEKILLNIPKPFDNHNGGSIHFAPDGNLWVVTGDGGSSGDPQNNSQNKNSLLGKMLRIDVNATGPYNIPPGNPFAGTSVDGLDEIWSYGLRNAWKFSFDTTTGNVMIADVGQGAIEEINRMPITQAGINYGWRCYEGNNAYNTAGCGTMASMTFPVAVYNHSGGRCSITGGYVYRGAQYPSLQGKYIFADYCSTQIGVLNADNSIVWGPASTGNNFSTFGQNSQKELFVAAVTSGKIFKITTGTLGTEETTASNSIYIHPNPASEKVFIEGLTDLRSTADLISTEGKIALDKAKIENDGSLDITGIPPGVYYLIIKSGEIKSYSQKLIIK</sequence>
<evidence type="ECO:0000313" key="6">
    <source>
        <dbReference type="Proteomes" id="UP000028719"/>
    </source>
</evidence>
<dbReference type="InterPro" id="IPR011041">
    <property type="entry name" value="Quinoprot_gluc/sorb_DH_b-prop"/>
</dbReference>
<dbReference type="SUPFAM" id="SSF50952">
    <property type="entry name" value="Soluble quinoprotein glucose dehydrogenase"/>
    <property type="match status" value="1"/>
</dbReference>
<dbReference type="Proteomes" id="UP000028719">
    <property type="component" value="Unassembled WGS sequence"/>
</dbReference>
<dbReference type="Pfam" id="PF18962">
    <property type="entry name" value="Por_Secre_tail"/>
    <property type="match status" value="1"/>
</dbReference>
<keyword evidence="6" id="KW-1185">Reference proteome</keyword>
<protein>
    <submittedName>
        <fullName evidence="5">Cadherin</fullName>
    </submittedName>
</protein>
<feature type="domain" description="Secretion system C-terminal sorting" evidence="4">
    <location>
        <begin position="399"/>
        <end position="470"/>
    </location>
</feature>
<dbReference type="InterPro" id="IPR026444">
    <property type="entry name" value="Secre_tail"/>
</dbReference>
<evidence type="ECO:0000256" key="2">
    <source>
        <dbReference type="SAM" id="SignalP"/>
    </source>
</evidence>
<evidence type="ECO:0000259" key="3">
    <source>
        <dbReference type="Pfam" id="PF07995"/>
    </source>
</evidence>
<dbReference type="Gene3D" id="2.120.10.30">
    <property type="entry name" value="TolB, C-terminal domain"/>
    <property type="match status" value="1"/>
</dbReference>
<dbReference type="NCBIfam" id="TIGR04183">
    <property type="entry name" value="Por_Secre_tail"/>
    <property type="match status" value="1"/>
</dbReference>
<feature type="chain" id="PRO_5045045564" evidence="2">
    <location>
        <begin position="34"/>
        <end position="471"/>
    </location>
</feature>
<dbReference type="Pfam" id="PF07995">
    <property type="entry name" value="GSDH"/>
    <property type="match status" value="1"/>
</dbReference>
<organism evidence="5 6">
    <name type="scientific">Chryseobacterium vrystaatense</name>
    <dbReference type="NCBI Taxonomy" id="307480"/>
    <lineage>
        <taxon>Bacteria</taxon>
        <taxon>Pseudomonadati</taxon>
        <taxon>Bacteroidota</taxon>
        <taxon>Flavobacteriia</taxon>
        <taxon>Flavobacteriales</taxon>
        <taxon>Weeksellaceae</taxon>
        <taxon>Chryseobacterium group</taxon>
        <taxon>Chryseobacterium</taxon>
    </lineage>
</organism>
<feature type="domain" description="Glucose/Sorbosone dehydrogenase" evidence="3">
    <location>
        <begin position="45"/>
        <end position="343"/>
    </location>
</feature>
<reference evidence="5 6" key="1">
    <citation type="submission" date="2014-07" db="EMBL/GenBank/DDBJ databases">
        <title>Genome of Chryseobacterium vrystaatense LMG 22846.</title>
        <authorList>
            <person name="Pipes S.E."/>
            <person name="Stropko S.J."/>
            <person name="Newman J.D."/>
        </authorList>
    </citation>
    <scope>NUCLEOTIDE SEQUENCE [LARGE SCALE GENOMIC DNA]</scope>
    <source>
        <strain evidence="5 6">LMG 22846</strain>
    </source>
</reference>
<name>A0ABR4UNI6_9FLAO</name>
<accession>A0ABR4UNI6</accession>
<dbReference type="PANTHER" id="PTHR19328">
    <property type="entry name" value="HEDGEHOG-INTERACTING PROTEIN"/>
    <property type="match status" value="1"/>
</dbReference>
<dbReference type="PANTHER" id="PTHR19328:SF75">
    <property type="entry name" value="ALDOSE SUGAR DEHYDROGENASE YLII"/>
    <property type="match status" value="1"/>
</dbReference>
<gene>
    <name evidence="5" type="ORF">IW16_11170</name>
</gene>
<evidence type="ECO:0000259" key="4">
    <source>
        <dbReference type="Pfam" id="PF18962"/>
    </source>
</evidence>
<feature type="signal peptide" evidence="2">
    <location>
        <begin position="1"/>
        <end position="33"/>
    </location>
</feature>
<proteinExistence type="predicted"/>